<sequence>MLFLTAGAPSGYTQVGIEVLKSIARSHYGSADAVVIQTLEGFYKAYKERKTDNFVGILRAHDVRVATLLQRTHAKVVIFGGGYEQAVGLALARQDADLHQAIRFVAQHFAGLVFVGEITSAVRYPWPSEGALLAPFIRSLALFYGIEPTEILIGEVGRDLGLSSLDDRTTIHEAMNFAVPELQKAYAKLSEHSNDEQAMLRSLSEAYERMLEDPTEIEINWPSCCMTATDKSTDAAISLVGRARSIASGPTYSLPPGDWIVGVVVRLQNNLSGNKLALKVLVGGKLQAETKTDVEKDGRLVFTLRFTVASIRHLVNLVIASLEGAIEGQLQVEAIQLRRLSSMLLEPV</sequence>
<proteinExistence type="predicted"/>
<dbReference type="AlphaFoldDB" id="A0A9X1TCU2"/>
<reference evidence="1" key="1">
    <citation type="submission" date="2022-01" db="EMBL/GenBank/DDBJ databases">
        <title>Jiella avicenniae sp. nov., a novel endophytic bacterium isolated from bark of Avicennia marina.</title>
        <authorList>
            <person name="Tuo L."/>
        </authorList>
    </citation>
    <scope>NUCLEOTIDE SEQUENCE</scope>
    <source>
        <strain evidence="1">CBK1P-4</strain>
    </source>
</reference>
<dbReference type="RefSeq" id="WP_233720353.1">
    <property type="nucleotide sequence ID" value="NZ_JAJUWU010000015.1"/>
</dbReference>
<gene>
    <name evidence="1" type="ORF">LZD57_15340</name>
</gene>
<dbReference type="EMBL" id="JAJUWU010000015">
    <property type="protein sequence ID" value="MCE7029368.1"/>
    <property type="molecule type" value="Genomic_DNA"/>
</dbReference>
<evidence type="ECO:0000313" key="2">
    <source>
        <dbReference type="Proteomes" id="UP001139035"/>
    </source>
</evidence>
<name>A0A9X1TCU2_9HYPH</name>
<evidence type="ECO:0000313" key="1">
    <source>
        <dbReference type="EMBL" id="MCE7029368.1"/>
    </source>
</evidence>
<organism evidence="1 2">
    <name type="scientific">Jiella avicenniae</name>
    <dbReference type="NCBI Taxonomy" id="2907202"/>
    <lineage>
        <taxon>Bacteria</taxon>
        <taxon>Pseudomonadati</taxon>
        <taxon>Pseudomonadota</taxon>
        <taxon>Alphaproteobacteria</taxon>
        <taxon>Hyphomicrobiales</taxon>
        <taxon>Aurantimonadaceae</taxon>
        <taxon>Jiella</taxon>
    </lineage>
</organism>
<keyword evidence="2" id="KW-1185">Reference proteome</keyword>
<accession>A0A9X1TCU2</accession>
<dbReference type="Proteomes" id="UP001139035">
    <property type="component" value="Unassembled WGS sequence"/>
</dbReference>
<protein>
    <submittedName>
        <fullName evidence="1">Uncharacterized protein</fullName>
    </submittedName>
</protein>
<comment type="caution">
    <text evidence="1">The sequence shown here is derived from an EMBL/GenBank/DDBJ whole genome shotgun (WGS) entry which is preliminary data.</text>
</comment>